<dbReference type="OrthoDB" id="10410831at2759"/>
<gene>
    <name evidence="1" type="ORF">TorRG33x02_308720</name>
</gene>
<reference evidence="2" key="1">
    <citation type="submission" date="2016-06" db="EMBL/GenBank/DDBJ databases">
        <title>Parallel loss of symbiosis genes in relatives of nitrogen-fixing non-legume Parasponia.</title>
        <authorList>
            <person name="Van Velzen R."/>
            <person name="Holmer R."/>
            <person name="Bu F."/>
            <person name="Rutten L."/>
            <person name="Van Zeijl A."/>
            <person name="Liu W."/>
            <person name="Santuari L."/>
            <person name="Cao Q."/>
            <person name="Sharma T."/>
            <person name="Shen D."/>
            <person name="Roswanjaya Y."/>
            <person name="Wardhani T."/>
            <person name="Kalhor M.S."/>
            <person name="Jansen J."/>
            <person name="Van den Hoogen J."/>
            <person name="Gungor B."/>
            <person name="Hartog M."/>
            <person name="Hontelez J."/>
            <person name="Verver J."/>
            <person name="Yang W.-C."/>
            <person name="Schijlen E."/>
            <person name="Repin R."/>
            <person name="Schilthuizen M."/>
            <person name="Schranz E."/>
            <person name="Heidstra R."/>
            <person name="Miyata K."/>
            <person name="Fedorova E."/>
            <person name="Kohlen W."/>
            <person name="Bisseling T."/>
            <person name="Smit S."/>
            <person name="Geurts R."/>
        </authorList>
    </citation>
    <scope>NUCLEOTIDE SEQUENCE [LARGE SCALE GENOMIC DNA]</scope>
    <source>
        <strain evidence="2">cv. RG33-2</strain>
    </source>
</reference>
<keyword evidence="2" id="KW-1185">Reference proteome</keyword>
<evidence type="ECO:0000313" key="2">
    <source>
        <dbReference type="Proteomes" id="UP000237000"/>
    </source>
</evidence>
<dbReference type="AlphaFoldDB" id="A0A2P5BUA6"/>
<organism evidence="1 2">
    <name type="scientific">Trema orientale</name>
    <name type="common">Charcoal tree</name>
    <name type="synonym">Celtis orientalis</name>
    <dbReference type="NCBI Taxonomy" id="63057"/>
    <lineage>
        <taxon>Eukaryota</taxon>
        <taxon>Viridiplantae</taxon>
        <taxon>Streptophyta</taxon>
        <taxon>Embryophyta</taxon>
        <taxon>Tracheophyta</taxon>
        <taxon>Spermatophyta</taxon>
        <taxon>Magnoliopsida</taxon>
        <taxon>eudicotyledons</taxon>
        <taxon>Gunneridae</taxon>
        <taxon>Pentapetalae</taxon>
        <taxon>rosids</taxon>
        <taxon>fabids</taxon>
        <taxon>Rosales</taxon>
        <taxon>Cannabaceae</taxon>
        <taxon>Trema</taxon>
    </lineage>
</organism>
<dbReference type="EMBL" id="JXTC01000461">
    <property type="protein sequence ID" value="PON52344.1"/>
    <property type="molecule type" value="Genomic_DNA"/>
</dbReference>
<accession>A0A2P5BUA6</accession>
<protein>
    <submittedName>
        <fullName evidence="1">Uncharacterized protein</fullName>
    </submittedName>
</protein>
<proteinExistence type="predicted"/>
<evidence type="ECO:0000313" key="1">
    <source>
        <dbReference type="EMBL" id="PON52344.1"/>
    </source>
</evidence>
<comment type="caution">
    <text evidence="1">The sequence shown here is derived from an EMBL/GenBank/DDBJ whole genome shotgun (WGS) entry which is preliminary data.</text>
</comment>
<name>A0A2P5BUA6_TREOI</name>
<dbReference type="Proteomes" id="UP000237000">
    <property type="component" value="Unassembled WGS sequence"/>
</dbReference>
<sequence length="38" mass="4719">MERDREYIKTTYTCFSRALYVMQLTDNYQNFADQYNII</sequence>
<dbReference type="InParanoid" id="A0A2P5BUA6"/>